<organism evidence="2 3">
    <name type="scientific">Pleurodeles waltl</name>
    <name type="common">Iberian ribbed newt</name>
    <dbReference type="NCBI Taxonomy" id="8319"/>
    <lineage>
        <taxon>Eukaryota</taxon>
        <taxon>Metazoa</taxon>
        <taxon>Chordata</taxon>
        <taxon>Craniata</taxon>
        <taxon>Vertebrata</taxon>
        <taxon>Euteleostomi</taxon>
        <taxon>Amphibia</taxon>
        <taxon>Batrachia</taxon>
        <taxon>Caudata</taxon>
        <taxon>Salamandroidea</taxon>
        <taxon>Salamandridae</taxon>
        <taxon>Pleurodelinae</taxon>
        <taxon>Pleurodeles</taxon>
    </lineage>
</organism>
<dbReference type="Proteomes" id="UP001066276">
    <property type="component" value="Chromosome 11"/>
</dbReference>
<name>A0AAV7LXR0_PLEWA</name>
<evidence type="ECO:0000313" key="2">
    <source>
        <dbReference type="EMBL" id="KAJ1092480.1"/>
    </source>
</evidence>
<gene>
    <name evidence="2" type="ORF">NDU88_005590</name>
</gene>
<evidence type="ECO:0000256" key="1">
    <source>
        <dbReference type="SAM" id="MobiDB-lite"/>
    </source>
</evidence>
<dbReference type="AlphaFoldDB" id="A0AAV7LXR0"/>
<accession>A0AAV7LXR0</accession>
<feature type="region of interest" description="Disordered" evidence="1">
    <location>
        <begin position="186"/>
        <end position="207"/>
    </location>
</feature>
<keyword evidence="3" id="KW-1185">Reference proteome</keyword>
<comment type="caution">
    <text evidence="2">The sequence shown here is derived from an EMBL/GenBank/DDBJ whole genome shotgun (WGS) entry which is preliminary data.</text>
</comment>
<dbReference type="EMBL" id="JANPWB010000015">
    <property type="protein sequence ID" value="KAJ1092480.1"/>
    <property type="molecule type" value="Genomic_DNA"/>
</dbReference>
<evidence type="ECO:0000313" key="3">
    <source>
        <dbReference type="Proteomes" id="UP001066276"/>
    </source>
</evidence>
<reference evidence="2" key="1">
    <citation type="journal article" date="2022" name="bioRxiv">
        <title>Sequencing and chromosome-scale assembly of the giantPleurodeles waltlgenome.</title>
        <authorList>
            <person name="Brown T."/>
            <person name="Elewa A."/>
            <person name="Iarovenko S."/>
            <person name="Subramanian E."/>
            <person name="Araus A.J."/>
            <person name="Petzold A."/>
            <person name="Susuki M."/>
            <person name="Suzuki K.-i.T."/>
            <person name="Hayashi T."/>
            <person name="Toyoda A."/>
            <person name="Oliveira C."/>
            <person name="Osipova E."/>
            <person name="Leigh N.D."/>
            <person name="Simon A."/>
            <person name="Yun M.H."/>
        </authorList>
    </citation>
    <scope>NUCLEOTIDE SEQUENCE</scope>
    <source>
        <strain evidence="2">20211129_DDA</strain>
        <tissue evidence="2">Liver</tissue>
    </source>
</reference>
<sequence>MLRAGGSAAGFTSTTAAGRLAWTGAAGLVPVSTTAPVVGPEVGPRGYRPGWGGQERLHTLARESAAISTSGPETGPRARLLLGAIGGPTSTDPRVWAPAAAPALDSMCGLPGSRIYIHNCSREACVDEHCCTSARFNECTRGRPGGRAAVTLLRLVGTGAAPHFRPRFGAAVLDEAAPLLKQYSTDRGLMPRPTAHSSYHPLDKLRH</sequence>
<proteinExistence type="predicted"/>
<protein>
    <submittedName>
        <fullName evidence="2">Uncharacterized protein</fullName>
    </submittedName>
</protein>